<name>A0AAQ4E5V6_AMBAM</name>
<sequence length="338" mass="38728">MESGTSVQKERLKTSTASAWWPLFTSHEGKTATSISVQENSRGSRATTHSLLKEASSIVVAVALVHKHRTTAKTARFPQLLPQEFSESAEEALDALEAEFAVLQVYNLPEHILKEERCVIHSDPPHPKVLKLLHSIRMRQWEHSSQLNYLTSWVKPKMTFLNDDEEDGSIEVPHGFEEFLEFDKKLPTSAALKKLLVNELFKRMFPDSEVAQSFTCGEQKCSYIACHGLRPFFLTSLRWEIENSDYYVVLFDESLNENCQQKQLDVHLRYWDASQSVTVRYFTSVFMGHARAEDLQEKLLGTLEPLPLHKIVQISMDGPNVNLKALRGLQEHLQKNYQ</sequence>
<dbReference type="PANTHER" id="PTHR37162:SF11">
    <property type="match status" value="1"/>
</dbReference>
<reference evidence="1 2" key="1">
    <citation type="journal article" date="2023" name="Arcadia Sci">
        <title>De novo assembly of a long-read Amblyomma americanum tick genome.</title>
        <authorList>
            <person name="Chou S."/>
            <person name="Poskanzer K.E."/>
            <person name="Rollins M."/>
            <person name="Thuy-Boun P.S."/>
        </authorList>
    </citation>
    <scope>NUCLEOTIDE SEQUENCE [LARGE SCALE GENOMIC DNA]</scope>
    <source>
        <strain evidence="1">F_SG_1</strain>
        <tissue evidence="1">Salivary glands</tissue>
    </source>
</reference>
<dbReference type="Proteomes" id="UP001321473">
    <property type="component" value="Unassembled WGS sequence"/>
</dbReference>
<feature type="non-terminal residue" evidence="1">
    <location>
        <position position="338"/>
    </location>
</feature>
<dbReference type="AlphaFoldDB" id="A0AAQ4E5V6"/>
<comment type="caution">
    <text evidence="1">The sequence shown here is derived from an EMBL/GenBank/DDBJ whole genome shotgun (WGS) entry which is preliminary data.</text>
</comment>
<keyword evidence="2" id="KW-1185">Reference proteome</keyword>
<protein>
    <submittedName>
        <fullName evidence="1">Uncharacterized protein</fullName>
    </submittedName>
</protein>
<evidence type="ECO:0000313" key="2">
    <source>
        <dbReference type="Proteomes" id="UP001321473"/>
    </source>
</evidence>
<dbReference type="EMBL" id="JARKHS020021668">
    <property type="protein sequence ID" value="KAK8770087.1"/>
    <property type="molecule type" value="Genomic_DNA"/>
</dbReference>
<gene>
    <name evidence="1" type="ORF">V5799_013448</name>
</gene>
<dbReference type="PANTHER" id="PTHR37162">
    <property type="entry name" value="HAT FAMILY DIMERISATION DOMAINCONTAINING PROTEIN-RELATED"/>
    <property type="match status" value="1"/>
</dbReference>
<proteinExistence type="predicted"/>
<accession>A0AAQ4E5V6</accession>
<evidence type="ECO:0000313" key="1">
    <source>
        <dbReference type="EMBL" id="KAK8770087.1"/>
    </source>
</evidence>
<organism evidence="1 2">
    <name type="scientific">Amblyomma americanum</name>
    <name type="common">Lone star tick</name>
    <dbReference type="NCBI Taxonomy" id="6943"/>
    <lineage>
        <taxon>Eukaryota</taxon>
        <taxon>Metazoa</taxon>
        <taxon>Ecdysozoa</taxon>
        <taxon>Arthropoda</taxon>
        <taxon>Chelicerata</taxon>
        <taxon>Arachnida</taxon>
        <taxon>Acari</taxon>
        <taxon>Parasitiformes</taxon>
        <taxon>Ixodida</taxon>
        <taxon>Ixodoidea</taxon>
        <taxon>Ixodidae</taxon>
        <taxon>Amblyomminae</taxon>
        <taxon>Amblyomma</taxon>
    </lineage>
</organism>